<dbReference type="Proteomes" id="UP000321362">
    <property type="component" value="Chromosome"/>
</dbReference>
<evidence type="ECO:0000256" key="1">
    <source>
        <dbReference type="SAM" id="MobiDB-lite"/>
    </source>
</evidence>
<name>A0A5B8W576_9SPHI</name>
<organism evidence="2 3">
    <name type="scientific">Mucilaginibacter ginsenosidivorax</name>
    <dbReference type="NCBI Taxonomy" id="862126"/>
    <lineage>
        <taxon>Bacteria</taxon>
        <taxon>Pseudomonadati</taxon>
        <taxon>Bacteroidota</taxon>
        <taxon>Sphingobacteriia</taxon>
        <taxon>Sphingobacteriales</taxon>
        <taxon>Sphingobacteriaceae</taxon>
        <taxon>Mucilaginibacter</taxon>
    </lineage>
</organism>
<evidence type="ECO:0000313" key="3">
    <source>
        <dbReference type="Proteomes" id="UP000321362"/>
    </source>
</evidence>
<accession>A0A5B8W576</accession>
<evidence type="ECO:0000313" key="2">
    <source>
        <dbReference type="EMBL" id="QEC78105.1"/>
    </source>
</evidence>
<gene>
    <name evidence="2" type="ORF">FSB76_19990</name>
</gene>
<dbReference type="KEGG" id="mgk:FSB76_19990"/>
<dbReference type="RefSeq" id="WP_147056425.1">
    <property type="nucleotide sequence ID" value="NZ_CP042437.1"/>
</dbReference>
<dbReference type="EMBL" id="CP042437">
    <property type="protein sequence ID" value="QEC78105.1"/>
    <property type="molecule type" value="Genomic_DNA"/>
</dbReference>
<feature type="region of interest" description="Disordered" evidence="1">
    <location>
        <begin position="110"/>
        <end position="133"/>
    </location>
</feature>
<keyword evidence="3" id="KW-1185">Reference proteome</keyword>
<sequence>MDHFREIKNSLTWHNEGKFEVELINGIITKLNFCEPGKGPEDVGKCLTSTNYKYLQSVYSCLGDLFTFIEEENKRLGYSYARTSDVLPQQQQEVTGNAYPLLGETKIRPLNDYANQPESGNSSQANELIRDAG</sequence>
<feature type="compositionally biased region" description="Polar residues" evidence="1">
    <location>
        <begin position="113"/>
        <end position="126"/>
    </location>
</feature>
<proteinExistence type="predicted"/>
<reference evidence="2 3" key="1">
    <citation type="journal article" date="2013" name="J. Microbiol.">
        <title>Mucilaginibacter ginsenosidivorax sp. nov., with ginsenoside converting activity isolated from sediment.</title>
        <authorList>
            <person name="Kim J.K."/>
            <person name="Choi T.E."/>
            <person name="Liu Q.M."/>
            <person name="Park H.Y."/>
            <person name="Yi T.H."/>
            <person name="Yoon M.H."/>
            <person name="Kim S.C."/>
            <person name="Im W.T."/>
        </authorList>
    </citation>
    <scope>NUCLEOTIDE SEQUENCE [LARGE SCALE GENOMIC DNA]</scope>
    <source>
        <strain evidence="2 3">KHI28</strain>
    </source>
</reference>
<protein>
    <submittedName>
        <fullName evidence="2">Uncharacterized protein</fullName>
    </submittedName>
</protein>
<dbReference type="OrthoDB" id="794106at2"/>
<dbReference type="AlphaFoldDB" id="A0A5B8W576"/>